<dbReference type="KEGG" id="enn:FRE64_13415"/>
<dbReference type="InterPro" id="IPR052541">
    <property type="entry name" value="SQRD"/>
</dbReference>
<keyword evidence="3" id="KW-0285">Flavoprotein</keyword>
<dbReference type="RefSeq" id="WP_146296694.1">
    <property type="nucleotide sequence ID" value="NZ_CP042326.1"/>
</dbReference>
<evidence type="ECO:0000256" key="4">
    <source>
        <dbReference type="ARBA" id="ARBA00022719"/>
    </source>
</evidence>
<evidence type="ECO:0000256" key="6">
    <source>
        <dbReference type="ARBA" id="ARBA00022827"/>
    </source>
</evidence>
<dbReference type="Pfam" id="PF07992">
    <property type="entry name" value="Pyr_redox_2"/>
    <property type="match status" value="1"/>
</dbReference>
<dbReference type="GO" id="GO:0048038">
    <property type="term" value="F:quinone binding"/>
    <property type="evidence" value="ECO:0007669"/>
    <property type="project" value="UniProtKB-KW"/>
</dbReference>
<keyword evidence="17" id="KW-1185">Reference proteome</keyword>
<feature type="domain" description="FAD/NAD(P)-binding" evidence="15">
    <location>
        <begin position="3"/>
        <end position="294"/>
    </location>
</feature>
<comment type="similarity">
    <text evidence="11">Belongs to the SQRD family.</text>
</comment>
<dbReference type="OrthoDB" id="9805710at2"/>
<comment type="subcellular location">
    <subcellularLocation>
        <location evidence="2">Membrane</location>
        <topology evidence="2">Peripheral membrane protein</topology>
    </subcellularLocation>
</comment>
<dbReference type="InterPro" id="IPR023753">
    <property type="entry name" value="FAD/NAD-binding_dom"/>
</dbReference>
<evidence type="ECO:0000256" key="3">
    <source>
        <dbReference type="ARBA" id="ARBA00022630"/>
    </source>
</evidence>
<proteinExistence type="inferred from homology"/>
<evidence type="ECO:0000256" key="7">
    <source>
        <dbReference type="ARBA" id="ARBA00023002"/>
    </source>
</evidence>
<evidence type="ECO:0000256" key="1">
    <source>
        <dbReference type="ARBA" id="ARBA00001974"/>
    </source>
</evidence>
<keyword evidence="6" id="KW-0274">FAD</keyword>
<reference evidence="16" key="1">
    <citation type="submission" date="2019-08" db="EMBL/GenBank/DDBJ databases">
        <title>Carotenoids and Carotenoid Binding Proteins in the Halophilic Cyanobacterium Euhalothece sp. ZM00.</title>
        <authorList>
            <person name="Cho S.M."/>
            <person name="Song J.Y."/>
            <person name="Park Y.-I."/>
        </authorList>
    </citation>
    <scope>NUCLEOTIDE SEQUENCE [LARGE SCALE GENOMIC DNA]</scope>
    <source>
        <strain evidence="16">Z-M001</strain>
    </source>
</reference>
<evidence type="ECO:0000256" key="12">
    <source>
        <dbReference type="ARBA" id="ARBA00066453"/>
    </source>
</evidence>
<evidence type="ECO:0000256" key="2">
    <source>
        <dbReference type="ARBA" id="ARBA00004170"/>
    </source>
</evidence>
<dbReference type="GO" id="GO:0000166">
    <property type="term" value="F:nucleotide binding"/>
    <property type="evidence" value="ECO:0007669"/>
    <property type="project" value="UniProtKB-KW"/>
</dbReference>
<keyword evidence="7" id="KW-0560">Oxidoreductase</keyword>
<dbReference type="PANTHER" id="PTHR43755:SF1">
    <property type="entry name" value="FAD-DEPENDENT PYRIDINE NUCLEOTIDE-DISULPHIDE OXIDOREDUCTASE"/>
    <property type="match status" value="1"/>
</dbReference>
<evidence type="ECO:0000256" key="11">
    <source>
        <dbReference type="ARBA" id="ARBA00060891"/>
    </source>
</evidence>
<dbReference type="AlphaFoldDB" id="A0A5B8NP66"/>
<organism evidence="16 17">
    <name type="scientific">Euhalothece natronophila Z-M001</name>
    <dbReference type="NCBI Taxonomy" id="522448"/>
    <lineage>
        <taxon>Bacteria</taxon>
        <taxon>Bacillati</taxon>
        <taxon>Cyanobacteriota</taxon>
        <taxon>Cyanophyceae</taxon>
        <taxon>Oscillatoriophycideae</taxon>
        <taxon>Chroococcales</taxon>
        <taxon>Halothecacae</taxon>
        <taxon>Halothece cluster</taxon>
        <taxon>Euhalothece</taxon>
    </lineage>
</organism>
<dbReference type="InterPro" id="IPR036188">
    <property type="entry name" value="FAD/NAD-bd_sf"/>
</dbReference>
<dbReference type="EMBL" id="CP042326">
    <property type="protein sequence ID" value="QDZ40854.1"/>
    <property type="molecule type" value="Genomic_DNA"/>
</dbReference>
<dbReference type="EC" id="1.8.5.4" evidence="12"/>
<protein>
    <recommendedName>
        <fullName evidence="13">Sulfide-quinone reductase</fullName>
        <ecNumber evidence="12">1.8.5.4</ecNumber>
    </recommendedName>
    <alternativeName>
        <fullName evidence="14">Sulfide:quinone oxidoreductase</fullName>
    </alternativeName>
</protein>
<comment type="catalytic activity">
    <reaction evidence="9">
        <text>n a quinone + n hydrogen sulfide + n H(+) = polysulfur(n-2) + n a quinol</text>
        <dbReference type="Rhea" id="RHEA:30239"/>
        <dbReference type="Rhea" id="RHEA-COMP:19475"/>
        <dbReference type="ChEBI" id="CHEBI:15378"/>
        <dbReference type="ChEBI" id="CHEBI:17909"/>
        <dbReference type="ChEBI" id="CHEBI:24646"/>
        <dbReference type="ChEBI" id="CHEBI:29919"/>
        <dbReference type="ChEBI" id="CHEBI:132124"/>
        <dbReference type="EC" id="1.8.5.4"/>
    </reaction>
</comment>
<evidence type="ECO:0000256" key="8">
    <source>
        <dbReference type="ARBA" id="ARBA00023136"/>
    </source>
</evidence>
<evidence type="ECO:0000259" key="15">
    <source>
        <dbReference type="Pfam" id="PF07992"/>
    </source>
</evidence>
<dbReference type="GO" id="GO:0070224">
    <property type="term" value="F:sulfide:quinone oxidoreductase activity"/>
    <property type="evidence" value="ECO:0007669"/>
    <property type="project" value="UniProtKB-EC"/>
</dbReference>
<dbReference type="Proteomes" id="UP000318453">
    <property type="component" value="Chromosome"/>
</dbReference>
<evidence type="ECO:0000313" key="16">
    <source>
        <dbReference type="EMBL" id="QDZ40854.1"/>
    </source>
</evidence>
<comment type="function">
    <text evidence="10">Catalyzes the oxidation of hydrogen sulfide, with the help of a quinone. Consecutive reaction cycles lead to the accumulation of a polysulfide product on the active site Cys residues; these products are released when they exceed a critical length, typically as cyclooctasulfur.</text>
</comment>
<dbReference type="FunFam" id="3.50.50.100:FF:000017">
    <property type="entry name" value="Sulfide-quinone reductase"/>
    <property type="match status" value="1"/>
</dbReference>
<sequence>MAEIVIVGAGFGGLSAAYELKHLLKGKHEITLISDQPTFTFIPSLPWVTFNLRRLDQVQLPLEPLLQKYGIHWRHGKVTALDPEEKRVTVEEEITLEYDYLIIATGASLAYHLIPGLGPEDGYTQSVCNAHHAEMAREAWNEFLENPGPILVGAVPGASCMGPAYEVALLADYSLRNKGIRDQATITFISPEPYLGHLGIGGMANSDKVVTEVMQEHGIDWVENAAITEIKPDHVKLSDGQEFPFQYAMFLPPFRGAQFLRNVPGLTDKKGFVPVRDTYQHPDYPSIYSAGVITQLAPPETTEVPLGAPKTGQMTESMAIAVAHNIARELGEIQSHPVKPSLDAICMADFGNDGIIFIAAPVVPEPSIGHRRHATALRGVWVNWVKNAFEWYFLMKMRWGTAVPWFERLVLFLLQLSLVTPIAPSSDQSKPLTVLEK</sequence>
<keyword evidence="8" id="KW-0472">Membrane</keyword>
<accession>A0A5B8NP66</accession>
<evidence type="ECO:0000313" key="17">
    <source>
        <dbReference type="Proteomes" id="UP000318453"/>
    </source>
</evidence>
<dbReference type="PANTHER" id="PTHR43755">
    <property type="match status" value="1"/>
</dbReference>
<keyword evidence="4" id="KW-0874">Quinone</keyword>
<dbReference type="GO" id="GO:0016020">
    <property type="term" value="C:membrane"/>
    <property type="evidence" value="ECO:0007669"/>
    <property type="project" value="UniProtKB-SubCell"/>
</dbReference>
<gene>
    <name evidence="16" type="ORF">FRE64_13415</name>
</gene>
<dbReference type="SUPFAM" id="SSF51905">
    <property type="entry name" value="FAD/NAD(P)-binding domain"/>
    <property type="match status" value="2"/>
</dbReference>
<comment type="cofactor">
    <cofactor evidence="1">
        <name>FAD</name>
        <dbReference type="ChEBI" id="CHEBI:57692"/>
    </cofactor>
</comment>
<keyword evidence="5" id="KW-0547">Nucleotide-binding</keyword>
<evidence type="ECO:0000256" key="5">
    <source>
        <dbReference type="ARBA" id="ARBA00022741"/>
    </source>
</evidence>
<evidence type="ECO:0000256" key="14">
    <source>
        <dbReference type="ARBA" id="ARBA00081101"/>
    </source>
</evidence>
<evidence type="ECO:0000256" key="9">
    <source>
        <dbReference type="ARBA" id="ARBA00050821"/>
    </source>
</evidence>
<dbReference type="Gene3D" id="3.50.50.100">
    <property type="match status" value="1"/>
</dbReference>
<evidence type="ECO:0000256" key="13">
    <source>
        <dbReference type="ARBA" id="ARBA00071264"/>
    </source>
</evidence>
<evidence type="ECO:0000256" key="10">
    <source>
        <dbReference type="ARBA" id="ARBA00054727"/>
    </source>
</evidence>
<dbReference type="PRINTS" id="PR00368">
    <property type="entry name" value="FADPNR"/>
</dbReference>
<name>A0A5B8NP66_9CHRO</name>